<feature type="domain" description="DUF4468" evidence="2">
    <location>
        <begin position="36"/>
        <end position="120"/>
    </location>
</feature>
<sequence>MKTLLFLLTLTLTAPAVRAQDPPTLPVDPTTHLVAYSAVVDIPGATESELYRRARAWALRRYKGDAAVLQVQDAATGKIIVKGRTQALVNGRNCGPVGHVLSIRVLKGGQYQYHVTNFVHTNATPTGDYGMGPFERDKPHLASAYTDEVTDALIQKTWDLLRVNTDDEIKTMLGYLQAAMTDTTQDAKL</sequence>
<dbReference type="InterPro" id="IPR027823">
    <property type="entry name" value="DUF4468"/>
</dbReference>
<keyword evidence="4" id="KW-1185">Reference proteome</keyword>
<feature type="signal peptide" evidence="1">
    <location>
        <begin position="1"/>
        <end position="19"/>
    </location>
</feature>
<accession>A0A502H1M5</accession>
<evidence type="ECO:0000313" key="3">
    <source>
        <dbReference type="EMBL" id="TPG67266.1"/>
    </source>
</evidence>
<dbReference type="Proteomes" id="UP000317646">
    <property type="component" value="Unassembled WGS sequence"/>
</dbReference>
<evidence type="ECO:0000313" key="4">
    <source>
        <dbReference type="Proteomes" id="UP000317646"/>
    </source>
</evidence>
<proteinExistence type="predicted"/>
<dbReference type="AlphaFoldDB" id="A0A502H1M5"/>
<dbReference type="Gene3D" id="3.30.530.80">
    <property type="match status" value="1"/>
</dbReference>
<feature type="chain" id="PRO_5021241367" evidence="1">
    <location>
        <begin position="20"/>
        <end position="189"/>
    </location>
</feature>
<name>A0A502H1M5_9BACT</name>
<keyword evidence="1" id="KW-0732">Signal</keyword>
<dbReference type="Pfam" id="PF14730">
    <property type="entry name" value="DUF4468"/>
    <property type="match status" value="1"/>
</dbReference>
<gene>
    <name evidence="3" type="ORF">EAH73_05930</name>
</gene>
<reference evidence="3 4" key="1">
    <citation type="journal article" date="2019" name="Environ. Microbiol.">
        <title>Species interactions and distinct microbial communities in high Arctic permafrost affected cryosols are associated with the CH4 and CO2 gas fluxes.</title>
        <authorList>
            <person name="Altshuler I."/>
            <person name="Hamel J."/>
            <person name="Turney S."/>
            <person name="Magnuson E."/>
            <person name="Levesque R."/>
            <person name="Greer C."/>
            <person name="Whyte L.G."/>
        </authorList>
    </citation>
    <scope>NUCLEOTIDE SEQUENCE [LARGE SCALE GENOMIC DNA]</scope>
    <source>
        <strain evidence="3 4">S9.2P</strain>
    </source>
</reference>
<dbReference type="OrthoDB" id="880845at2"/>
<evidence type="ECO:0000256" key="1">
    <source>
        <dbReference type="SAM" id="SignalP"/>
    </source>
</evidence>
<dbReference type="EMBL" id="RCYZ01000002">
    <property type="protein sequence ID" value="TPG67266.1"/>
    <property type="molecule type" value="Genomic_DNA"/>
</dbReference>
<dbReference type="RefSeq" id="WP_140465572.1">
    <property type="nucleotide sequence ID" value="NZ_RCYZ01000002.1"/>
</dbReference>
<evidence type="ECO:0000259" key="2">
    <source>
        <dbReference type="Pfam" id="PF14730"/>
    </source>
</evidence>
<organism evidence="3 4">
    <name type="scientific">Hymenobacter nivis</name>
    <dbReference type="NCBI Taxonomy" id="1850093"/>
    <lineage>
        <taxon>Bacteria</taxon>
        <taxon>Pseudomonadati</taxon>
        <taxon>Bacteroidota</taxon>
        <taxon>Cytophagia</taxon>
        <taxon>Cytophagales</taxon>
        <taxon>Hymenobacteraceae</taxon>
        <taxon>Hymenobacter</taxon>
    </lineage>
</organism>
<protein>
    <submittedName>
        <fullName evidence="3">DUF4468 domain-containing protein</fullName>
    </submittedName>
</protein>
<comment type="caution">
    <text evidence="3">The sequence shown here is derived from an EMBL/GenBank/DDBJ whole genome shotgun (WGS) entry which is preliminary data.</text>
</comment>